<comment type="caution">
    <text evidence="3">The sequence shown here is derived from an EMBL/GenBank/DDBJ whole genome shotgun (WGS) entry which is preliminary data.</text>
</comment>
<reference evidence="3" key="1">
    <citation type="journal article" date="2019" name="bioRxiv">
        <title>The Genome of the Zebra Mussel, Dreissena polymorpha: A Resource for Invasive Species Research.</title>
        <authorList>
            <person name="McCartney M.A."/>
            <person name="Auch B."/>
            <person name="Kono T."/>
            <person name="Mallez S."/>
            <person name="Zhang Y."/>
            <person name="Obille A."/>
            <person name="Becker A."/>
            <person name="Abrahante J.E."/>
            <person name="Garbe J."/>
            <person name="Badalamenti J.P."/>
            <person name="Herman A."/>
            <person name="Mangelson H."/>
            <person name="Liachko I."/>
            <person name="Sullivan S."/>
            <person name="Sone E.D."/>
            <person name="Koren S."/>
            <person name="Silverstein K.A.T."/>
            <person name="Beckman K.B."/>
            <person name="Gohl D.M."/>
        </authorList>
    </citation>
    <scope>NUCLEOTIDE SEQUENCE</scope>
    <source>
        <strain evidence="3">Duluth1</strain>
        <tissue evidence="3">Whole animal</tissue>
    </source>
</reference>
<organism evidence="3 4">
    <name type="scientific">Dreissena polymorpha</name>
    <name type="common">Zebra mussel</name>
    <name type="synonym">Mytilus polymorpha</name>
    <dbReference type="NCBI Taxonomy" id="45954"/>
    <lineage>
        <taxon>Eukaryota</taxon>
        <taxon>Metazoa</taxon>
        <taxon>Spiralia</taxon>
        <taxon>Lophotrochozoa</taxon>
        <taxon>Mollusca</taxon>
        <taxon>Bivalvia</taxon>
        <taxon>Autobranchia</taxon>
        <taxon>Heteroconchia</taxon>
        <taxon>Euheterodonta</taxon>
        <taxon>Imparidentia</taxon>
        <taxon>Neoheterodontei</taxon>
        <taxon>Myida</taxon>
        <taxon>Dreissenoidea</taxon>
        <taxon>Dreissenidae</taxon>
        <taxon>Dreissena</taxon>
    </lineage>
</organism>
<feature type="region of interest" description="Disordered" evidence="2">
    <location>
        <begin position="339"/>
        <end position="362"/>
    </location>
</feature>
<evidence type="ECO:0000313" key="3">
    <source>
        <dbReference type="EMBL" id="KAH3873789.1"/>
    </source>
</evidence>
<feature type="compositionally biased region" description="Low complexity" evidence="2">
    <location>
        <begin position="340"/>
        <end position="351"/>
    </location>
</feature>
<protein>
    <submittedName>
        <fullName evidence="3">Uncharacterized protein</fullName>
    </submittedName>
</protein>
<gene>
    <name evidence="3" type="ORF">DPMN_037029</name>
</gene>
<evidence type="ECO:0000256" key="2">
    <source>
        <dbReference type="SAM" id="MobiDB-lite"/>
    </source>
</evidence>
<evidence type="ECO:0000313" key="4">
    <source>
        <dbReference type="Proteomes" id="UP000828390"/>
    </source>
</evidence>
<dbReference type="Proteomes" id="UP000828390">
    <property type="component" value="Unassembled WGS sequence"/>
</dbReference>
<keyword evidence="1" id="KW-0175">Coiled coil</keyword>
<accession>A0A9D4MDP6</accession>
<feature type="coiled-coil region" evidence="1">
    <location>
        <begin position="187"/>
        <end position="214"/>
    </location>
</feature>
<proteinExistence type="predicted"/>
<dbReference type="EMBL" id="JAIWYP010000002">
    <property type="protein sequence ID" value="KAH3873789.1"/>
    <property type="molecule type" value="Genomic_DNA"/>
</dbReference>
<name>A0A9D4MDP6_DREPO</name>
<reference evidence="3" key="2">
    <citation type="submission" date="2020-11" db="EMBL/GenBank/DDBJ databases">
        <authorList>
            <person name="McCartney M.A."/>
            <person name="Auch B."/>
            <person name="Kono T."/>
            <person name="Mallez S."/>
            <person name="Becker A."/>
            <person name="Gohl D.M."/>
            <person name="Silverstein K.A.T."/>
            <person name="Koren S."/>
            <person name="Bechman K.B."/>
            <person name="Herman A."/>
            <person name="Abrahante J.E."/>
            <person name="Garbe J."/>
        </authorList>
    </citation>
    <scope>NUCLEOTIDE SEQUENCE</scope>
    <source>
        <strain evidence="3">Duluth1</strain>
        <tissue evidence="3">Whole animal</tissue>
    </source>
</reference>
<sequence>MSIVLPKRKKKKDFFVPRKSFQEVKEAIGPAFFDPTLLECSKNVAELTKLTHRYEDIDKERKTVIREIDREKRILMRSVKHTFSSSRKDVTKSQQQRNIDLIETKQGIETLDGRQVTPGFRYTSCGNIKPSTMSLPLCHMDSDSDNETDENQRAAEWRNMLAYDTSRASHPTLKVAYSYKNVSDYESIDYDQEIKNLKMAIDELCQELEKSKLNPSDKTPSNQDGKIRPFLRAHTTDYHSENYLTVLQIPDRRNSLQKRSPHLKHSKGDLYRRAVSTPSHRSCVGCQFRLKEQFDLTFSDQVRKFDEAKNVLKRKWSYVPHGKYVHSSTIMASQTTLAKSSSSLPSTSNRSFHQKRTTHAAPLHDEADEIIDTNGRRSVVHFNTEHNNVRENNKSSKLNNGQPRMYAKSASDVNYWDRPTTTRSNTRTESAQTGSTVLEMRAGLSLDSAISGRSSGRMTSRNASRMLIDYDSRLEILKELQVENDKLCDMRVKSFLSTIQPPQKQR</sequence>
<dbReference type="AlphaFoldDB" id="A0A9D4MDP6"/>
<evidence type="ECO:0000256" key="1">
    <source>
        <dbReference type="SAM" id="Coils"/>
    </source>
</evidence>
<dbReference type="OrthoDB" id="6161008at2759"/>
<keyword evidence="4" id="KW-1185">Reference proteome</keyword>